<evidence type="ECO:0000259" key="11">
    <source>
        <dbReference type="Pfam" id="PF00266"/>
    </source>
</evidence>
<dbReference type="InterPro" id="IPR015421">
    <property type="entry name" value="PyrdxlP-dep_Trfase_major"/>
</dbReference>
<dbReference type="PIRSF" id="PIRSF005572">
    <property type="entry name" value="NifS"/>
    <property type="match status" value="1"/>
</dbReference>
<sequence>MKKIYLDYAATTPVDPTVAKVLQPFFVADFGNPGSVHQFGRVALAAVDRARAQVAQLLGSTPHEIIFTSGATESANVAIRGTLYSGDHCVTTTIEHPAVLGPIAELAKQKITATTVGVLKSGIVDANQIIAAIKPETKLISMMYVNNEVGTIQPVAQVAQQLRSINVSRQKEGLKKVLLHTDATQALFYLPCDVTTLGVDLLTISSHKVYGPKGAGALYVKNGVGLEPLIVGGPQEYGLRAGTQNVPAIVGFGHAASLLAGPKHQKELTRIGQLRDWLLAAVQKNFPTATVNGELQQRVAGNLNITLPGIDGQQLLILLDKQGIAVSTGAACASGSPEPSHVLLAMGYSQAAARSSIRISVGKTTKKKELVRFIYGLRQAVKILV</sequence>
<dbReference type="PANTHER" id="PTHR11601">
    <property type="entry name" value="CYSTEINE DESULFURYLASE FAMILY MEMBER"/>
    <property type="match status" value="1"/>
</dbReference>
<dbReference type="EC" id="2.8.1.7" evidence="3"/>
<evidence type="ECO:0000256" key="10">
    <source>
        <dbReference type="RuleBase" id="RU004504"/>
    </source>
</evidence>
<dbReference type="Pfam" id="PF00266">
    <property type="entry name" value="Aminotran_5"/>
    <property type="match status" value="1"/>
</dbReference>
<dbReference type="InterPro" id="IPR016454">
    <property type="entry name" value="Cysteine_dSase"/>
</dbReference>
<dbReference type="InterPro" id="IPR015422">
    <property type="entry name" value="PyrdxlP-dep_Trfase_small"/>
</dbReference>
<organism evidence="12 13">
    <name type="scientific">Candidatus Buchananbacteria bacterium RIFCSPHIGHO2_01_FULL_47_11b</name>
    <dbReference type="NCBI Taxonomy" id="1797537"/>
    <lineage>
        <taxon>Bacteria</taxon>
        <taxon>Candidatus Buchananiibacteriota</taxon>
    </lineage>
</organism>
<keyword evidence="4" id="KW-0808">Transferase</keyword>
<dbReference type="GO" id="GO:0031071">
    <property type="term" value="F:cysteine desulfurase activity"/>
    <property type="evidence" value="ECO:0007669"/>
    <property type="project" value="UniProtKB-EC"/>
</dbReference>
<dbReference type="InterPro" id="IPR020578">
    <property type="entry name" value="Aminotrans_V_PyrdxlP_BS"/>
</dbReference>
<dbReference type="Proteomes" id="UP000178385">
    <property type="component" value="Unassembled WGS sequence"/>
</dbReference>
<evidence type="ECO:0000313" key="13">
    <source>
        <dbReference type="Proteomes" id="UP000178385"/>
    </source>
</evidence>
<evidence type="ECO:0000256" key="5">
    <source>
        <dbReference type="ARBA" id="ARBA00022723"/>
    </source>
</evidence>
<evidence type="ECO:0000313" key="12">
    <source>
        <dbReference type="EMBL" id="OGY47674.1"/>
    </source>
</evidence>
<dbReference type="SUPFAM" id="SSF53383">
    <property type="entry name" value="PLP-dependent transferases"/>
    <property type="match status" value="1"/>
</dbReference>
<dbReference type="EMBL" id="MHIG01000010">
    <property type="protein sequence ID" value="OGY47674.1"/>
    <property type="molecule type" value="Genomic_DNA"/>
</dbReference>
<accession>A0A1G1Y662</accession>
<dbReference type="Gene3D" id="3.90.1150.10">
    <property type="entry name" value="Aspartate Aminotransferase, domain 1"/>
    <property type="match status" value="1"/>
</dbReference>
<dbReference type="InterPro" id="IPR000192">
    <property type="entry name" value="Aminotrans_V_dom"/>
</dbReference>
<protein>
    <recommendedName>
        <fullName evidence="3">cysteine desulfurase</fullName>
        <ecNumber evidence="3">2.8.1.7</ecNumber>
    </recommendedName>
</protein>
<dbReference type="PROSITE" id="PS00595">
    <property type="entry name" value="AA_TRANSFER_CLASS_5"/>
    <property type="match status" value="1"/>
</dbReference>
<evidence type="ECO:0000256" key="9">
    <source>
        <dbReference type="ARBA" id="ARBA00050776"/>
    </source>
</evidence>
<evidence type="ECO:0000256" key="8">
    <source>
        <dbReference type="ARBA" id="ARBA00023014"/>
    </source>
</evidence>
<gene>
    <name evidence="12" type="ORF">A2840_00105</name>
</gene>
<comment type="cofactor">
    <cofactor evidence="1 10">
        <name>pyridoxal 5'-phosphate</name>
        <dbReference type="ChEBI" id="CHEBI:597326"/>
    </cofactor>
</comment>
<dbReference type="Gene3D" id="1.10.260.50">
    <property type="match status" value="1"/>
</dbReference>
<evidence type="ECO:0000256" key="6">
    <source>
        <dbReference type="ARBA" id="ARBA00022898"/>
    </source>
</evidence>
<comment type="catalytic activity">
    <reaction evidence="9">
        <text>(sulfur carrier)-H + L-cysteine = (sulfur carrier)-SH + L-alanine</text>
        <dbReference type="Rhea" id="RHEA:43892"/>
        <dbReference type="Rhea" id="RHEA-COMP:14737"/>
        <dbReference type="Rhea" id="RHEA-COMP:14739"/>
        <dbReference type="ChEBI" id="CHEBI:29917"/>
        <dbReference type="ChEBI" id="CHEBI:35235"/>
        <dbReference type="ChEBI" id="CHEBI:57972"/>
        <dbReference type="ChEBI" id="CHEBI:64428"/>
        <dbReference type="EC" id="2.8.1.7"/>
    </reaction>
</comment>
<name>A0A1G1Y662_9BACT</name>
<evidence type="ECO:0000256" key="1">
    <source>
        <dbReference type="ARBA" id="ARBA00001933"/>
    </source>
</evidence>
<dbReference type="AlphaFoldDB" id="A0A1G1Y662"/>
<dbReference type="GO" id="GO:0051536">
    <property type="term" value="F:iron-sulfur cluster binding"/>
    <property type="evidence" value="ECO:0007669"/>
    <property type="project" value="UniProtKB-KW"/>
</dbReference>
<keyword evidence="8" id="KW-0411">Iron-sulfur</keyword>
<evidence type="ECO:0000256" key="4">
    <source>
        <dbReference type="ARBA" id="ARBA00022679"/>
    </source>
</evidence>
<evidence type="ECO:0000256" key="3">
    <source>
        <dbReference type="ARBA" id="ARBA00012239"/>
    </source>
</evidence>
<evidence type="ECO:0000256" key="2">
    <source>
        <dbReference type="ARBA" id="ARBA00006490"/>
    </source>
</evidence>
<dbReference type="InterPro" id="IPR015424">
    <property type="entry name" value="PyrdxlP-dep_Trfase"/>
</dbReference>
<feature type="domain" description="Aminotransferase class V" evidence="11">
    <location>
        <begin position="4"/>
        <end position="372"/>
    </location>
</feature>
<comment type="caution">
    <text evidence="12">The sequence shown here is derived from an EMBL/GenBank/DDBJ whole genome shotgun (WGS) entry which is preliminary data.</text>
</comment>
<reference evidence="12 13" key="1">
    <citation type="journal article" date="2016" name="Nat. Commun.">
        <title>Thousands of microbial genomes shed light on interconnected biogeochemical processes in an aquifer system.</title>
        <authorList>
            <person name="Anantharaman K."/>
            <person name="Brown C.T."/>
            <person name="Hug L.A."/>
            <person name="Sharon I."/>
            <person name="Castelle C.J."/>
            <person name="Probst A.J."/>
            <person name="Thomas B.C."/>
            <person name="Singh A."/>
            <person name="Wilkins M.J."/>
            <person name="Karaoz U."/>
            <person name="Brodie E.L."/>
            <person name="Williams K.H."/>
            <person name="Hubbard S.S."/>
            <person name="Banfield J.F."/>
        </authorList>
    </citation>
    <scope>NUCLEOTIDE SEQUENCE [LARGE SCALE GENOMIC DNA]</scope>
</reference>
<keyword evidence="6" id="KW-0663">Pyridoxal phosphate</keyword>
<comment type="similarity">
    <text evidence="2">Belongs to the class-V pyridoxal-phosphate-dependent aminotransferase family. NifS/IscS subfamily.</text>
</comment>
<dbReference type="PANTHER" id="PTHR11601:SF34">
    <property type="entry name" value="CYSTEINE DESULFURASE"/>
    <property type="match status" value="1"/>
</dbReference>
<proteinExistence type="inferred from homology"/>
<keyword evidence="7" id="KW-0408">Iron</keyword>
<evidence type="ECO:0000256" key="7">
    <source>
        <dbReference type="ARBA" id="ARBA00023004"/>
    </source>
</evidence>
<keyword evidence="5" id="KW-0479">Metal-binding</keyword>
<dbReference type="GO" id="GO:0046872">
    <property type="term" value="F:metal ion binding"/>
    <property type="evidence" value="ECO:0007669"/>
    <property type="project" value="UniProtKB-KW"/>
</dbReference>
<dbReference type="Gene3D" id="3.40.640.10">
    <property type="entry name" value="Type I PLP-dependent aspartate aminotransferase-like (Major domain)"/>
    <property type="match status" value="1"/>
</dbReference>